<dbReference type="PROSITE" id="PS00136">
    <property type="entry name" value="SUBTILASE_ASP"/>
    <property type="match status" value="1"/>
</dbReference>
<dbReference type="PANTHER" id="PTHR43806:SF11">
    <property type="entry name" value="CEREVISIN-RELATED"/>
    <property type="match status" value="1"/>
</dbReference>
<evidence type="ECO:0000313" key="11">
    <source>
        <dbReference type="Proteomes" id="UP000198280"/>
    </source>
</evidence>
<evidence type="ECO:0000256" key="1">
    <source>
        <dbReference type="ARBA" id="ARBA00011073"/>
    </source>
</evidence>
<dbReference type="PRINTS" id="PR00723">
    <property type="entry name" value="SUBTILISIN"/>
</dbReference>
<accession>A0A239KGJ4</accession>
<dbReference type="InterPro" id="IPR034193">
    <property type="entry name" value="PCSK9_ProteinaseK-like"/>
</dbReference>
<dbReference type="Pfam" id="PF05922">
    <property type="entry name" value="Inhibitor_I9"/>
    <property type="match status" value="1"/>
</dbReference>
<dbReference type="InterPro" id="IPR010259">
    <property type="entry name" value="S8pro/Inhibitor_I9"/>
</dbReference>
<keyword evidence="3 5" id="KW-0378">Hydrolase</keyword>
<organism evidence="10 11">
    <name type="scientific">Actinacidiphila glaucinigra</name>
    <dbReference type="NCBI Taxonomy" id="235986"/>
    <lineage>
        <taxon>Bacteria</taxon>
        <taxon>Bacillati</taxon>
        <taxon>Actinomycetota</taxon>
        <taxon>Actinomycetes</taxon>
        <taxon>Kitasatosporales</taxon>
        <taxon>Streptomycetaceae</taxon>
        <taxon>Actinacidiphila</taxon>
    </lineage>
</organism>
<dbReference type="Gene3D" id="3.40.50.200">
    <property type="entry name" value="Peptidase S8/S53 domain"/>
    <property type="match status" value="1"/>
</dbReference>
<dbReference type="InterPro" id="IPR050131">
    <property type="entry name" value="Peptidase_S8_subtilisin-like"/>
</dbReference>
<evidence type="ECO:0000256" key="6">
    <source>
        <dbReference type="RuleBase" id="RU003355"/>
    </source>
</evidence>
<feature type="active site" description="Charge relay system" evidence="5">
    <location>
        <position position="338"/>
    </location>
</feature>
<keyword evidence="4 5" id="KW-0720">Serine protease</keyword>
<proteinExistence type="inferred from homology"/>
<feature type="active site" description="Charge relay system" evidence="5">
    <location>
        <position position="155"/>
    </location>
</feature>
<evidence type="ECO:0000259" key="8">
    <source>
        <dbReference type="Pfam" id="PF00082"/>
    </source>
</evidence>
<evidence type="ECO:0000256" key="3">
    <source>
        <dbReference type="ARBA" id="ARBA00022801"/>
    </source>
</evidence>
<dbReference type="RefSeq" id="WP_089226441.1">
    <property type="nucleotide sequence ID" value="NZ_FZOF01000015.1"/>
</dbReference>
<keyword evidence="11" id="KW-1185">Reference proteome</keyword>
<evidence type="ECO:0000256" key="2">
    <source>
        <dbReference type="ARBA" id="ARBA00022670"/>
    </source>
</evidence>
<dbReference type="InterPro" id="IPR037045">
    <property type="entry name" value="S8pro/Inhibitor_I9_sf"/>
</dbReference>
<evidence type="ECO:0000256" key="5">
    <source>
        <dbReference type="PROSITE-ProRule" id="PRU01240"/>
    </source>
</evidence>
<dbReference type="InterPro" id="IPR036852">
    <property type="entry name" value="Peptidase_S8/S53_dom_sf"/>
</dbReference>
<comment type="similarity">
    <text evidence="1 5 6">Belongs to the peptidase S8 family.</text>
</comment>
<dbReference type="EMBL" id="FZOF01000015">
    <property type="protein sequence ID" value="SNT16759.1"/>
    <property type="molecule type" value="Genomic_DNA"/>
</dbReference>
<dbReference type="PROSITE" id="PS00137">
    <property type="entry name" value="SUBTILASE_HIS"/>
    <property type="match status" value="1"/>
</dbReference>
<dbReference type="AlphaFoldDB" id="A0A239KGJ4"/>
<dbReference type="InterPro" id="IPR000209">
    <property type="entry name" value="Peptidase_S8/S53_dom"/>
</dbReference>
<dbReference type="Pfam" id="PF00082">
    <property type="entry name" value="Peptidase_S8"/>
    <property type="match status" value="1"/>
</dbReference>
<evidence type="ECO:0000256" key="4">
    <source>
        <dbReference type="ARBA" id="ARBA00022825"/>
    </source>
</evidence>
<dbReference type="GO" id="GO:0005615">
    <property type="term" value="C:extracellular space"/>
    <property type="evidence" value="ECO:0007669"/>
    <property type="project" value="TreeGrafter"/>
</dbReference>
<dbReference type="FunFam" id="3.40.50.200:FF:000014">
    <property type="entry name" value="Proteinase K"/>
    <property type="match status" value="1"/>
</dbReference>
<dbReference type="Gene3D" id="3.30.70.80">
    <property type="entry name" value="Peptidase S8 propeptide/proteinase inhibitor I9"/>
    <property type="match status" value="1"/>
</dbReference>
<dbReference type="InterPro" id="IPR023827">
    <property type="entry name" value="Peptidase_S8_Asp-AS"/>
</dbReference>
<dbReference type="SUPFAM" id="SSF54897">
    <property type="entry name" value="Protease propeptides/inhibitors"/>
    <property type="match status" value="1"/>
</dbReference>
<dbReference type="PANTHER" id="PTHR43806">
    <property type="entry name" value="PEPTIDASE S8"/>
    <property type="match status" value="1"/>
</dbReference>
<feature type="domain" description="Peptidase S8/S53" evidence="8">
    <location>
        <begin position="153"/>
        <end position="371"/>
    </location>
</feature>
<name>A0A239KGJ4_9ACTN</name>
<sequence>MRLSQRRAVVAAAVLTAVLPALGGAVAAPEPPGAPLRMAAQGGITGQYLVMLRPGTDPGTVLRSVEARPMFTYTSALVGFAARLTDGQVTRLRAVPGVEAVEQDAEVAAPRPASQTAAAAAEASWGLTRIGSRAREGAAFGVRATGAKVTSYVIDTGIDFGHAEFGGRAAPGFDAVEDGRDGADCNGHGTHVAGTVGGATTGVARATKLVSVRVLGCDGRGSVATVVAGMNWVAAHAVKPAVANLSTGGAHSDAADRAVEGLAAAGVFSVVAAGNSDEDACGVSPAGAPGAFTVAAIDESDRKASFSNWGGCVDISAPGTGITSAAMGGGLVRMSGTSMAAPHVTGVAALYKDTYGDADSPFLASWLLANATPGVPVDAPAGTPRLLVYTSGL</sequence>
<keyword evidence="2 5" id="KW-0645">Protease</keyword>
<feature type="signal peptide" evidence="7">
    <location>
        <begin position="1"/>
        <end position="27"/>
    </location>
</feature>
<evidence type="ECO:0000259" key="9">
    <source>
        <dbReference type="Pfam" id="PF05922"/>
    </source>
</evidence>
<protein>
    <submittedName>
        <fullName evidence="10">Serine protease, subtilisin family</fullName>
    </submittedName>
</protein>
<feature type="domain" description="Inhibitor I9" evidence="9">
    <location>
        <begin position="65"/>
        <end position="107"/>
    </location>
</feature>
<dbReference type="InterPro" id="IPR022398">
    <property type="entry name" value="Peptidase_S8_His-AS"/>
</dbReference>
<dbReference type="GO" id="GO:0006508">
    <property type="term" value="P:proteolysis"/>
    <property type="evidence" value="ECO:0007669"/>
    <property type="project" value="UniProtKB-KW"/>
</dbReference>
<dbReference type="Proteomes" id="UP000198280">
    <property type="component" value="Unassembled WGS sequence"/>
</dbReference>
<feature type="active site" description="Charge relay system" evidence="5">
    <location>
        <position position="188"/>
    </location>
</feature>
<dbReference type="PROSITE" id="PS00138">
    <property type="entry name" value="SUBTILASE_SER"/>
    <property type="match status" value="1"/>
</dbReference>
<dbReference type="GO" id="GO:0004252">
    <property type="term" value="F:serine-type endopeptidase activity"/>
    <property type="evidence" value="ECO:0007669"/>
    <property type="project" value="UniProtKB-UniRule"/>
</dbReference>
<dbReference type="CDD" id="cd04077">
    <property type="entry name" value="Peptidases_S8_PCSK9_ProteinaseK_like"/>
    <property type="match status" value="1"/>
</dbReference>
<dbReference type="InterPro" id="IPR015500">
    <property type="entry name" value="Peptidase_S8_subtilisin-rel"/>
</dbReference>
<dbReference type="SUPFAM" id="SSF52743">
    <property type="entry name" value="Subtilisin-like"/>
    <property type="match status" value="1"/>
</dbReference>
<feature type="chain" id="PRO_5013394419" evidence="7">
    <location>
        <begin position="28"/>
        <end position="393"/>
    </location>
</feature>
<evidence type="ECO:0000256" key="7">
    <source>
        <dbReference type="SAM" id="SignalP"/>
    </source>
</evidence>
<gene>
    <name evidence="10" type="ORF">SAMN05216252_115172</name>
</gene>
<reference evidence="10 11" key="1">
    <citation type="submission" date="2017-06" db="EMBL/GenBank/DDBJ databases">
        <authorList>
            <person name="Kim H.J."/>
            <person name="Triplett B.A."/>
        </authorList>
    </citation>
    <scope>NUCLEOTIDE SEQUENCE [LARGE SCALE GENOMIC DNA]</scope>
    <source>
        <strain evidence="10 11">CGMCC 4.1858</strain>
    </source>
</reference>
<evidence type="ECO:0000313" key="10">
    <source>
        <dbReference type="EMBL" id="SNT16759.1"/>
    </source>
</evidence>
<dbReference type="OrthoDB" id="9798386at2"/>
<keyword evidence="7" id="KW-0732">Signal</keyword>
<dbReference type="InterPro" id="IPR023828">
    <property type="entry name" value="Peptidase_S8_Ser-AS"/>
</dbReference>
<dbReference type="PROSITE" id="PS51892">
    <property type="entry name" value="SUBTILASE"/>
    <property type="match status" value="1"/>
</dbReference>